<evidence type="ECO:0000256" key="5">
    <source>
        <dbReference type="ARBA" id="ARBA00022552"/>
    </source>
</evidence>
<dbReference type="GO" id="GO:0030688">
    <property type="term" value="C:preribosome, small subunit precursor"/>
    <property type="evidence" value="ECO:0007669"/>
    <property type="project" value="TreeGrafter"/>
</dbReference>
<evidence type="ECO:0000256" key="6">
    <source>
        <dbReference type="ARBA" id="ARBA00023054"/>
    </source>
</evidence>
<feature type="compositionally biased region" description="Acidic residues" evidence="8">
    <location>
        <begin position="206"/>
        <end position="227"/>
    </location>
</feature>
<evidence type="ECO:0000256" key="1">
    <source>
        <dbReference type="ARBA" id="ARBA00004604"/>
    </source>
</evidence>
<evidence type="ECO:0000313" key="10">
    <source>
        <dbReference type="Proteomes" id="UP000094112"/>
    </source>
</evidence>
<keyword evidence="10" id="KW-1185">Reference proteome</keyword>
<dbReference type="Pfam" id="PF10153">
    <property type="entry name" value="Efg1"/>
    <property type="match status" value="1"/>
</dbReference>
<evidence type="ECO:0000256" key="7">
    <source>
        <dbReference type="ARBA" id="ARBA00023242"/>
    </source>
</evidence>
<dbReference type="PANTHER" id="PTHR33911:SF1">
    <property type="entry name" value="RRNA-PROCESSING PROTEIN EFG1"/>
    <property type="match status" value="1"/>
</dbReference>
<dbReference type="OrthoDB" id="47732at2759"/>
<gene>
    <name evidence="9" type="ORF">WICANDRAFT_31633</name>
</gene>
<dbReference type="STRING" id="683960.A0A1E3P1D5"/>
<proteinExistence type="inferred from homology"/>
<accession>A0A1E3P1D5</accession>
<keyword evidence="6" id="KW-0175">Coiled coil</keyword>
<dbReference type="Proteomes" id="UP000094112">
    <property type="component" value="Unassembled WGS sequence"/>
</dbReference>
<name>A0A1E3P1D5_WICAA</name>
<comment type="similarity">
    <text evidence="2">Belongs to the EFG1 family.</text>
</comment>
<dbReference type="AlphaFoldDB" id="A0A1E3P1D5"/>
<dbReference type="InterPro" id="IPR050786">
    <property type="entry name" value="EFG1_rRNA-proc"/>
</dbReference>
<dbReference type="GO" id="GO:0005730">
    <property type="term" value="C:nucleolus"/>
    <property type="evidence" value="ECO:0007669"/>
    <property type="project" value="UniProtKB-SubCell"/>
</dbReference>
<evidence type="ECO:0000256" key="4">
    <source>
        <dbReference type="ARBA" id="ARBA00019827"/>
    </source>
</evidence>
<keyword evidence="5" id="KW-0698">rRNA processing</keyword>
<evidence type="ECO:0000256" key="2">
    <source>
        <dbReference type="ARBA" id="ARBA00006916"/>
    </source>
</evidence>
<dbReference type="EMBL" id="KV454211">
    <property type="protein sequence ID" value="ODQ58727.1"/>
    <property type="molecule type" value="Genomic_DNA"/>
</dbReference>
<dbReference type="RefSeq" id="XP_019037934.1">
    <property type="nucleotide sequence ID" value="XM_019181862.1"/>
</dbReference>
<evidence type="ECO:0000256" key="8">
    <source>
        <dbReference type="SAM" id="MobiDB-lite"/>
    </source>
</evidence>
<organism evidence="9 10">
    <name type="scientific">Wickerhamomyces anomalus (strain ATCC 58044 / CBS 1984 / NCYC 433 / NRRL Y-366-8)</name>
    <name type="common">Yeast</name>
    <name type="synonym">Hansenula anomala</name>
    <dbReference type="NCBI Taxonomy" id="683960"/>
    <lineage>
        <taxon>Eukaryota</taxon>
        <taxon>Fungi</taxon>
        <taxon>Dikarya</taxon>
        <taxon>Ascomycota</taxon>
        <taxon>Saccharomycotina</taxon>
        <taxon>Saccharomycetes</taxon>
        <taxon>Phaffomycetales</taxon>
        <taxon>Wickerhamomycetaceae</taxon>
        <taxon>Wickerhamomyces</taxon>
    </lineage>
</organism>
<comment type="subcellular location">
    <subcellularLocation>
        <location evidence="1">Nucleus</location>
        <location evidence="1">Nucleolus</location>
    </subcellularLocation>
</comment>
<protein>
    <recommendedName>
        <fullName evidence="3">rRNA-processing protein EFG1</fullName>
    </recommendedName>
    <alternativeName>
        <fullName evidence="4">rRNA-processing protein efg1</fullName>
    </alternativeName>
</protein>
<keyword evidence="7" id="KW-0539">Nucleus</keyword>
<sequence length="227" mass="26090">MPAIKNPQRRSNGVAVEVASVLGSGTSKISKKIRDIERLLSKRRDKLPANVIVENERALAALKIEKKNATKIQQVKKNAKKYHMVRFFEKKKALRKYKQAKKEYDQLISSNSEKKEIKKAKKKLSHCEIDLAYVVYFPKSCKYIALYPTNSSESEKDETLRKGLLKTEAERNQYKKQYEQMIKDGTILVEDILKGETAATQQSIQDQEDEAPDAAQEQDDAEDDFFE</sequence>
<evidence type="ECO:0000256" key="3">
    <source>
        <dbReference type="ARBA" id="ARBA00018689"/>
    </source>
</evidence>
<dbReference type="GO" id="GO:0000462">
    <property type="term" value="P:maturation of SSU-rRNA from tricistronic rRNA transcript (SSU-rRNA, 5.8S rRNA, LSU-rRNA)"/>
    <property type="evidence" value="ECO:0007669"/>
    <property type="project" value="TreeGrafter"/>
</dbReference>
<dbReference type="PANTHER" id="PTHR33911">
    <property type="entry name" value="RRNA-PROCESSING PROTEIN EFG1"/>
    <property type="match status" value="1"/>
</dbReference>
<evidence type="ECO:0000313" key="9">
    <source>
        <dbReference type="EMBL" id="ODQ58727.1"/>
    </source>
</evidence>
<reference evidence="9 10" key="1">
    <citation type="journal article" date="2016" name="Proc. Natl. Acad. Sci. U.S.A.">
        <title>Comparative genomics of biotechnologically important yeasts.</title>
        <authorList>
            <person name="Riley R."/>
            <person name="Haridas S."/>
            <person name="Wolfe K.H."/>
            <person name="Lopes M.R."/>
            <person name="Hittinger C.T."/>
            <person name="Goeker M."/>
            <person name="Salamov A.A."/>
            <person name="Wisecaver J.H."/>
            <person name="Long T.M."/>
            <person name="Calvey C.H."/>
            <person name="Aerts A.L."/>
            <person name="Barry K.W."/>
            <person name="Choi C."/>
            <person name="Clum A."/>
            <person name="Coughlan A.Y."/>
            <person name="Deshpande S."/>
            <person name="Douglass A.P."/>
            <person name="Hanson S.J."/>
            <person name="Klenk H.-P."/>
            <person name="LaButti K.M."/>
            <person name="Lapidus A."/>
            <person name="Lindquist E.A."/>
            <person name="Lipzen A.M."/>
            <person name="Meier-Kolthoff J.P."/>
            <person name="Ohm R.A."/>
            <person name="Otillar R.P."/>
            <person name="Pangilinan J.L."/>
            <person name="Peng Y."/>
            <person name="Rokas A."/>
            <person name="Rosa C.A."/>
            <person name="Scheuner C."/>
            <person name="Sibirny A.A."/>
            <person name="Slot J.C."/>
            <person name="Stielow J.B."/>
            <person name="Sun H."/>
            <person name="Kurtzman C.P."/>
            <person name="Blackwell M."/>
            <person name="Grigoriev I.V."/>
            <person name="Jeffries T.W."/>
        </authorList>
    </citation>
    <scope>NUCLEOTIDE SEQUENCE [LARGE SCALE GENOMIC DNA]</scope>
    <source>
        <strain evidence="10">ATCC 58044 / CBS 1984 / NCYC 433 / NRRL Y-366-8</strain>
    </source>
</reference>
<feature type="region of interest" description="Disordered" evidence="8">
    <location>
        <begin position="198"/>
        <end position="227"/>
    </location>
</feature>
<dbReference type="GeneID" id="30199108"/>
<dbReference type="InterPro" id="IPR019310">
    <property type="entry name" value="Efg1"/>
</dbReference>